<dbReference type="InterPro" id="IPR041042">
    <property type="entry name" value="Znf_Hakai"/>
</dbReference>
<evidence type="ECO:0000256" key="13">
    <source>
        <dbReference type="SAM" id="MobiDB-lite"/>
    </source>
</evidence>
<keyword evidence="10" id="KW-0539">Nucleus</keyword>
<comment type="pathway">
    <text evidence="3">Protein modification; protein ubiquitination.</text>
</comment>
<dbReference type="SUPFAM" id="SSF57850">
    <property type="entry name" value="RING/U-box"/>
    <property type="match status" value="1"/>
</dbReference>
<dbReference type="Pfam" id="PF18408">
    <property type="entry name" value="zf_Hakai"/>
    <property type="match status" value="1"/>
</dbReference>
<evidence type="ECO:0000313" key="15">
    <source>
        <dbReference type="Proteomes" id="UP000504634"/>
    </source>
</evidence>
<dbReference type="PROSITE" id="PS50089">
    <property type="entry name" value="ZF_RING_2"/>
    <property type="match status" value="1"/>
</dbReference>
<dbReference type="GO" id="GO:0016567">
    <property type="term" value="P:protein ubiquitination"/>
    <property type="evidence" value="ECO:0007669"/>
    <property type="project" value="UniProtKB-UniPathway"/>
</dbReference>
<feature type="compositionally biased region" description="Low complexity" evidence="13">
    <location>
        <begin position="288"/>
        <end position="316"/>
    </location>
</feature>
<dbReference type="Gene3D" id="6.10.140.2210">
    <property type="match status" value="1"/>
</dbReference>
<dbReference type="Gene3D" id="3.30.40.10">
    <property type="entry name" value="Zinc/RING finger domain, C3HC4 (zinc finger)"/>
    <property type="match status" value="1"/>
</dbReference>
<dbReference type="CTD" id="35256"/>
<dbReference type="CDD" id="cd16508">
    <property type="entry name" value="RING-HC_HAKAI-like"/>
    <property type="match status" value="1"/>
</dbReference>
<dbReference type="GO" id="GO:0005634">
    <property type="term" value="C:nucleus"/>
    <property type="evidence" value="ECO:0007669"/>
    <property type="project" value="UniProtKB-SubCell"/>
</dbReference>
<gene>
    <name evidence="16" type="primary">LOC115626074</name>
</gene>
<evidence type="ECO:0000256" key="10">
    <source>
        <dbReference type="ARBA" id="ARBA00023242"/>
    </source>
</evidence>
<keyword evidence="8" id="KW-0833">Ubl conjugation pathway</keyword>
<evidence type="ECO:0000256" key="5">
    <source>
        <dbReference type="ARBA" id="ARBA00022473"/>
    </source>
</evidence>
<feature type="domain" description="RING-type" evidence="14">
    <location>
        <begin position="176"/>
        <end position="212"/>
    </location>
</feature>
<dbReference type="PANTHER" id="PTHR13480">
    <property type="entry name" value="E3 UBIQUITIN-PROTEIN LIGASE HAKAI-RELATED"/>
    <property type="match status" value="1"/>
</dbReference>
<evidence type="ECO:0000256" key="6">
    <source>
        <dbReference type="ARBA" id="ARBA00022679"/>
    </source>
</evidence>
<dbReference type="GO" id="GO:0061630">
    <property type="term" value="F:ubiquitin protein ligase activity"/>
    <property type="evidence" value="ECO:0007669"/>
    <property type="project" value="UniProtKB-EC"/>
</dbReference>
<accession>A0A6J2TQF7</accession>
<dbReference type="InterPro" id="IPR040380">
    <property type="entry name" value="HAKAI-like_RING-HC"/>
</dbReference>
<comment type="catalytic activity">
    <reaction evidence="1">
        <text>S-ubiquitinyl-[E2 ubiquitin-conjugating enzyme]-L-cysteine + [acceptor protein]-L-lysine = [E2 ubiquitin-conjugating enzyme]-L-cysteine + N(6)-ubiquitinyl-[acceptor protein]-L-lysine.</text>
        <dbReference type="EC" id="2.3.2.27"/>
    </reaction>
</comment>
<keyword evidence="7 12" id="KW-0479">Metal-binding</keyword>
<evidence type="ECO:0000256" key="12">
    <source>
        <dbReference type="PROSITE-ProRule" id="PRU00175"/>
    </source>
</evidence>
<organism evidence="15 16">
    <name type="scientific">Drosophila lebanonensis</name>
    <name type="common">Fruit fly</name>
    <name type="synonym">Scaptodrosophila lebanonensis</name>
    <dbReference type="NCBI Taxonomy" id="7225"/>
    <lineage>
        <taxon>Eukaryota</taxon>
        <taxon>Metazoa</taxon>
        <taxon>Ecdysozoa</taxon>
        <taxon>Arthropoda</taxon>
        <taxon>Hexapoda</taxon>
        <taxon>Insecta</taxon>
        <taxon>Pterygota</taxon>
        <taxon>Neoptera</taxon>
        <taxon>Endopterygota</taxon>
        <taxon>Diptera</taxon>
        <taxon>Brachycera</taxon>
        <taxon>Muscomorpha</taxon>
        <taxon>Ephydroidea</taxon>
        <taxon>Drosophilidae</taxon>
        <taxon>Scaptodrosophila</taxon>
    </lineage>
</organism>
<comment type="subcellular location">
    <subcellularLocation>
        <location evidence="2">Nucleus</location>
    </subcellularLocation>
</comment>
<dbReference type="GeneID" id="115626074"/>
<keyword evidence="6" id="KW-0808">Transferase</keyword>
<dbReference type="EC" id="2.3.2.27" evidence="4"/>
<dbReference type="RefSeq" id="XP_030377187.1">
    <property type="nucleotide sequence ID" value="XM_030521327.1"/>
</dbReference>
<evidence type="ECO:0000256" key="7">
    <source>
        <dbReference type="ARBA" id="ARBA00022771"/>
    </source>
</evidence>
<evidence type="ECO:0000256" key="2">
    <source>
        <dbReference type="ARBA" id="ARBA00004123"/>
    </source>
</evidence>
<keyword evidence="5" id="KW-0217">Developmental protein</keyword>
<evidence type="ECO:0000256" key="3">
    <source>
        <dbReference type="ARBA" id="ARBA00004906"/>
    </source>
</evidence>
<feature type="compositionally biased region" description="Polar residues" evidence="13">
    <location>
        <begin position="428"/>
        <end position="447"/>
    </location>
</feature>
<feature type="region of interest" description="Disordered" evidence="13">
    <location>
        <begin position="388"/>
        <end position="447"/>
    </location>
</feature>
<evidence type="ECO:0000313" key="16">
    <source>
        <dbReference type="RefSeq" id="XP_030377187.1"/>
    </source>
</evidence>
<reference evidence="16" key="1">
    <citation type="submission" date="2025-08" db="UniProtKB">
        <authorList>
            <consortium name="RefSeq"/>
        </authorList>
    </citation>
    <scope>IDENTIFICATION</scope>
    <source>
        <strain evidence="16">11010-0011.00</strain>
        <tissue evidence="16">Whole body</tissue>
    </source>
</reference>
<evidence type="ECO:0000256" key="9">
    <source>
        <dbReference type="ARBA" id="ARBA00022833"/>
    </source>
</evidence>
<evidence type="ECO:0000259" key="14">
    <source>
        <dbReference type="PROSITE" id="PS50089"/>
    </source>
</evidence>
<sequence>FNAEKKKHCVEKIRELLLSQISDKMRRTKAPSIRGTAKRGRGRGRGRGKKNDETVEPAAPTVLEERDRESPTGIEQTEDAVMQELDKENELEPTISTPLEEQQVAPTSIEEQPQPQQIAPPVLPQTIDMEADISQLEAPTFTTLSRGPPEPMLRLKWNHKVNLIGEKVLNPMIHCCGQCQKPILVYSRFIPCKHVFCLKCGREPNKTCPRCSDKVLRVEQSGLGTVFMCTHGGSRYGSSGCRRTYLSQRDLQAHINHRHVTQPPPTEAKLGDIASLDLQKTGQRKLSESSSTSTLLQQRTARGSVSGIGSIPPPGSAAAVAAAQSSVHTHSTLTQANLARINNANAQDCHQGKASLHQSLKKSGHQPSESVADASYYSSVLNSFGSAGPPGGSGSGSGVGGPGVSGPVGGSSGAVVSNASQVPGGGYETSNAAGSTASSWQQSQYYR</sequence>
<keyword evidence="9" id="KW-0862">Zinc</keyword>
<dbReference type="InterPro" id="IPR001841">
    <property type="entry name" value="Znf_RING"/>
</dbReference>
<feature type="region of interest" description="Disordered" evidence="13">
    <location>
        <begin position="349"/>
        <end position="371"/>
    </location>
</feature>
<dbReference type="GO" id="GO:0008270">
    <property type="term" value="F:zinc ion binding"/>
    <property type="evidence" value="ECO:0007669"/>
    <property type="project" value="UniProtKB-KW"/>
</dbReference>
<feature type="compositionally biased region" description="Basic residues" evidence="13">
    <location>
        <begin position="36"/>
        <end position="48"/>
    </location>
</feature>
<dbReference type="GO" id="GO:0030155">
    <property type="term" value="P:regulation of cell adhesion"/>
    <property type="evidence" value="ECO:0007669"/>
    <property type="project" value="TreeGrafter"/>
</dbReference>
<dbReference type="PANTHER" id="PTHR13480:SF0">
    <property type="entry name" value="E3 UBIQUITIN-PROTEIN LIGASE HAKAI"/>
    <property type="match status" value="1"/>
</dbReference>
<dbReference type="UniPathway" id="UPA00143"/>
<name>A0A6J2TQF7_DROLE</name>
<evidence type="ECO:0000256" key="11">
    <source>
        <dbReference type="ARBA" id="ARBA00041081"/>
    </source>
</evidence>
<protein>
    <recommendedName>
        <fullName evidence="11">E3 ubiquitin-protein ligase Hakai</fullName>
        <ecNumber evidence="4">2.3.2.27</ecNumber>
    </recommendedName>
</protein>
<feature type="non-terminal residue" evidence="16">
    <location>
        <position position="1"/>
    </location>
</feature>
<dbReference type="InterPro" id="IPR040383">
    <property type="entry name" value="HAKAI/CBLL2"/>
</dbReference>
<feature type="region of interest" description="Disordered" evidence="13">
    <location>
        <begin position="282"/>
        <end position="316"/>
    </location>
</feature>
<evidence type="ECO:0000256" key="8">
    <source>
        <dbReference type="ARBA" id="ARBA00022786"/>
    </source>
</evidence>
<evidence type="ECO:0000256" key="4">
    <source>
        <dbReference type="ARBA" id="ARBA00012483"/>
    </source>
</evidence>
<keyword evidence="7 12" id="KW-0863">Zinc-finger</keyword>
<evidence type="ECO:0000256" key="1">
    <source>
        <dbReference type="ARBA" id="ARBA00000900"/>
    </source>
</evidence>
<proteinExistence type="predicted"/>
<feature type="compositionally biased region" description="Gly residues" evidence="13">
    <location>
        <begin position="388"/>
        <end position="412"/>
    </location>
</feature>
<dbReference type="OrthoDB" id="547746at2759"/>
<dbReference type="AlphaFoldDB" id="A0A6J2TQF7"/>
<keyword evidence="15" id="KW-1185">Reference proteome</keyword>
<dbReference type="Proteomes" id="UP000504634">
    <property type="component" value="Unplaced"/>
</dbReference>
<feature type="region of interest" description="Disordered" evidence="13">
    <location>
        <begin position="22"/>
        <end position="75"/>
    </location>
</feature>
<dbReference type="InterPro" id="IPR013083">
    <property type="entry name" value="Znf_RING/FYVE/PHD"/>
</dbReference>